<gene>
    <name evidence="2" type="ORF">FHS52_002874</name>
    <name evidence="3" type="ORF">GRI59_14855</name>
</gene>
<keyword evidence="1" id="KW-0472">Membrane</keyword>
<keyword evidence="5" id="KW-1185">Reference proteome</keyword>
<dbReference type="EMBL" id="JACICE010000004">
    <property type="protein sequence ID" value="MBB3776881.1"/>
    <property type="molecule type" value="Genomic_DNA"/>
</dbReference>
<organism evidence="3 4">
    <name type="scientific">Erythrobacter ramosus</name>
    <dbReference type="NCBI Taxonomy" id="35811"/>
    <lineage>
        <taxon>Bacteria</taxon>
        <taxon>Pseudomonadati</taxon>
        <taxon>Pseudomonadota</taxon>
        <taxon>Alphaproteobacteria</taxon>
        <taxon>Sphingomonadales</taxon>
        <taxon>Erythrobacteraceae</taxon>
        <taxon>Erythrobacter/Porphyrobacter group</taxon>
        <taxon>Erythrobacter</taxon>
    </lineage>
</organism>
<evidence type="ECO:0000256" key="1">
    <source>
        <dbReference type="SAM" id="Phobius"/>
    </source>
</evidence>
<dbReference type="Proteomes" id="UP000430021">
    <property type="component" value="Unassembled WGS sequence"/>
</dbReference>
<evidence type="ECO:0000313" key="4">
    <source>
        <dbReference type="Proteomes" id="UP000430021"/>
    </source>
</evidence>
<evidence type="ECO:0000313" key="3">
    <source>
        <dbReference type="EMBL" id="MXP39886.1"/>
    </source>
</evidence>
<keyword evidence="1" id="KW-1133">Transmembrane helix</keyword>
<feature type="transmembrane region" description="Helical" evidence="1">
    <location>
        <begin position="42"/>
        <end position="59"/>
    </location>
</feature>
<reference evidence="2 5" key="2">
    <citation type="submission" date="2020-08" db="EMBL/GenBank/DDBJ databases">
        <title>Genomic Encyclopedia of Type Strains, Phase IV (KMG-IV): sequencing the most valuable type-strain genomes for metagenomic binning, comparative biology and taxonomic classification.</title>
        <authorList>
            <person name="Goeker M."/>
        </authorList>
    </citation>
    <scope>NUCLEOTIDE SEQUENCE [LARGE SCALE GENOMIC DNA]</scope>
    <source>
        <strain evidence="2 5">DSM 8510</strain>
    </source>
</reference>
<reference evidence="3 4" key="1">
    <citation type="submission" date="2019-12" db="EMBL/GenBank/DDBJ databases">
        <title>Genomic-based taxomic classification of the family Erythrobacteraceae.</title>
        <authorList>
            <person name="Xu L."/>
        </authorList>
    </citation>
    <scope>NUCLEOTIDE SEQUENCE [LARGE SCALE GENOMIC DNA]</scope>
    <source>
        <strain evidence="3 4">JCM 10282</strain>
    </source>
</reference>
<protein>
    <submittedName>
        <fullName evidence="2">Phosphotransferase system glucose/maltose/N-acetylglucosamine-specific IIC component</fullName>
    </submittedName>
</protein>
<keyword evidence="1" id="KW-0812">Transmembrane</keyword>
<dbReference type="EMBL" id="WTYB01000004">
    <property type="protein sequence ID" value="MXP39886.1"/>
    <property type="molecule type" value="Genomic_DNA"/>
</dbReference>
<evidence type="ECO:0000313" key="5">
    <source>
        <dbReference type="Proteomes" id="UP000548685"/>
    </source>
</evidence>
<dbReference type="AlphaFoldDB" id="A0A6I4UNB5"/>
<dbReference type="RefSeq" id="WP_183363775.1">
    <property type="nucleotide sequence ID" value="NZ_BAAADZ010000001.1"/>
</dbReference>
<dbReference type="Proteomes" id="UP000548685">
    <property type="component" value="Unassembled WGS sequence"/>
</dbReference>
<comment type="caution">
    <text evidence="3">The sequence shown here is derived from an EMBL/GenBank/DDBJ whole genome shotgun (WGS) entry which is preliminary data.</text>
</comment>
<evidence type="ECO:0000313" key="2">
    <source>
        <dbReference type="EMBL" id="MBB3776881.1"/>
    </source>
</evidence>
<name>A0A6I4UNB5_9SPHN</name>
<sequence length="64" mass="6703">MSIASLMAAVAKLLPLIFAVGFLAPLISQSLTAIGWSVPFGNLSFGLAVAIGWGLIAQFKGRWI</sequence>
<proteinExistence type="predicted"/>
<accession>A0A6I4UNB5</accession>